<name>A0AB39BH85_9MICO</name>
<dbReference type="GO" id="GO:0097367">
    <property type="term" value="F:carbohydrate derivative binding"/>
    <property type="evidence" value="ECO:0007669"/>
    <property type="project" value="InterPro"/>
</dbReference>
<evidence type="ECO:0000256" key="1">
    <source>
        <dbReference type="ARBA" id="ARBA00001031"/>
    </source>
</evidence>
<dbReference type="InterPro" id="IPR046348">
    <property type="entry name" value="SIS_dom_sf"/>
</dbReference>
<dbReference type="AlphaFoldDB" id="A0AB39BH85"/>
<dbReference type="InterPro" id="IPR001347">
    <property type="entry name" value="SIS_dom"/>
</dbReference>
<protein>
    <recommendedName>
        <fullName evidence="3">Glutamine--fructose-6-phosphate aminotransferase [isomerizing]</fullName>
        <ecNumber evidence="2">2.6.1.16</ecNumber>
    </recommendedName>
</protein>
<organism evidence="5">
    <name type="scientific">Herbiconiux sp. A18JL235</name>
    <dbReference type="NCBI Taxonomy" id="3152363"/>
    <lineage>
        <taxon>Bacteria</taxon>
        <taxon>Bacillati</taxon>
        <taxon>Actinomycetota</taxon>
        <taxon>Actinomycetes</taxon>
        <taxon>Micrococcales</taxon>
        <taxon>Microbacteriaceae</taxon>
        <taxon>Herbiconiux</taxon>
    </lineage>
</organism>
<accession>A0AB39BH85</accession>
<reference evidence="5" key="1">
    <citation type="submission" date="2024-05" db="EMBL/GenBank/DDBJ databases">
        <title>Herbiconiux sp. A18JL235.</title>
        <authorList>
            <person name="Zhang G."/>
        </authorList>
    </citation>
    <scope>NUCLEOTIDE SEQUENCE</scope>
    <source>
        <strain evidence="5">A18JL235</strain>
    </source>
</reference>
<proteinExistence type="predicted"/>
<dbReference type="PANTHER" id="PTHR10937">
    <property type="entry name" value="GLUCOSAMINE--FRUCTOSE-6-PHOSPHATE AMINOTRANSFERASE, ISOMERIZING"/>
    <property type="match status" value="1"/>
</dbReference>
<dbReference type="RefSeq" id="WP_368498213.1">
    <property type="nucleotide sequence ID" value="NZ_CP162511.1"/>
</dbReference>
<dbReference type="Gene3D" id="3.40.50.10490">
    <property type="entry name" value="Glucose-6-phosphate isomerase like protein, domain 1"/>
    <property type="match status" value="2"/>
</dbReference>
<evidence type="ECO:0000259" key="4">
    <source>
        <dbReference type="PROSITE" id="PS51464"/>
    </source>
</evidence>
<evidence type="ECO:0000256" key="3">
    <source>
        <dbReference type="ARBA" id="ARBA00016090"/>
    </source>
</evidence>
<dbReference type="EMBL" id="CP162511">
    <property type="protein sequence ID" value="XDI05824.1"/>
    <property type="molecule type" value="Genomic_DNA"/>
</dbReference>
<dbReference type="GO" id="GO:0006002">
    <property type="term" value="P:fructose 6-phosphate metabolic process"/>
    <property type="evidence" value="ECO:0007669"/>
    <property type="project" value="TreeGrafter"/>
</dbReference>
<dbReference type="PROSITE" id="PS51464">
    <property type="entry name" value="SIS"/>
    <property type="match status" value="1"/>
</dbReference>
<evidence type="ECO:0000313" key="5">
    <source>
        <dbReference type="EMBL" id="XDI05824.1"/>
    </source>
</evidence>
<gene>
    <name evidence="5" type="ORF">ABFY20_01655</name>
</gene>
<dbReference type="GO" id="GO:0004360">
    <property type="term" value="F:glutamine-fructose-6-phosphate transaminase (isomerizing) activity"/>
    <property type="evidence" value="ECO:0007669"/>
    <property type="project" value="UniProtKB-EC"/>
</dbReference>
<dbReference type="EC" id="2.6.1.16" evidence="2"/>
<dbReference type="GO" id="GO:0016787">
    <property type="term" value="F:hydrolase activity"/>
    <property type="evidence" value="ECO:0007669"/>
    <property type="project" value="UniProtKB-KW"/>
</dbReference>
<dbReference type="GO" id="GO:0006047">
    <property type="term" value="P:UDP-N-acetylglucosamine metabolic process"/>
    <property type="evidence" value="ECO:0007669"/>
    <property type="project" value="TreeGrafter"/>
</dbReference>
<feature type="domain" description="SIS" evidence="4">
    <location>
        <begin position="42"/>
        <end position="178"/>
    </location>
</feature>
<dbReference type="PANTHER" id="PTHR10937:SF0">
    <property type="entry name" value="GLUTAMINE--FRUCTOSE-6-PHOSPHATE TRANSAMINASE (ISOMERIZING)"/>
    <property type="match status" value="1"/>
</dbReference>
<comment type="catalytic activity">
    <reaction evidence="1">
        <text>D-fructose 6-phosphate + L-glutamine = D-glucosamine 6-phosphate + L-glutamate</text>
        <dbReference type="Rhea" id="RHEA:13237"/>
        <dbReference type="ChEBI" id="CHEBI:29985"/>
        <dbReference type="ChEBI" id="CHEBI:58359"/>
        <dbReference type="ChEBI" id="CHEBI:58725"/>
        <dbReference type="ChEBI" id="CHEBI:61527"/>
        <dbReference type="EC" id="2.6.1.16"/>
    </reaction>
</comment>
<keyword evidence="5" id="KW-0378">Hydrolase</keyword>
<evidence type="ECO:0000256" key="2">
    <source>
        <dbReference type="ARBA" id="ARBA00012916"/>
    </source>
</evidence>
<dbReference type="SUPFAM" id="SSF53697">
    <property type="entry name" value="SIS domain"/>
    <property type="match status" value="1"/>
</dbReference>
<dbReference type="Pfam" id="PF01380">
    <property type="entry name" value="SIS"/>
    <property type="match status" value="1"/>
</dbReference>
<sequence>MDTTRFIDDLTEIPAAFERLAAALEGAAGSAADPTLGDLARARTLVATPGARVLVLGMGSSTYAASVAARRARMRGHSVVVELASTVELPAAASDLVVVAVSATGRSAETLAAIEPYRGTGRLVAVTNDASSPLADASDLVVPLVAGAEVSGVSCRTFRHTFLVLEALFGLAAPEALAATARAAARSSAALLASAPEWLDQATELLLGPHGTWLLAPVERLSSAQQGALMMREVPRRPAYASETGDWSHVDVYLSKTLDYRALLFAGSRWDDQAAEWLRDRAATLVTVGPTPLAASAALALRYRGDDDLAVAPLVETLVAELLAAHWFAADPTFAWAPSLT</sequence>
<dbReference type="GO" id="GO:0006487">
    <property type="term" value="P:protein N-linked glycosylation"/>
    <property type="evidence" value="ECO:0007669"/>
    <property type="project" value="TreeGrafter"/>
</dbReference>